<evidence type="ECO:0000313" key="3">
    <source>
        <dbReference type="EMBL" id="NEY91106.1"/>
    </source>
</evidence>
<comment type="caution">
    <text evidence="3">The sequence shown here is derived from an EMBL/GenBank/DDBJ whole genome shotgun (WGS) entry which is preliminary data.</text>
</comment>
<dbReference type="InterPro" id="IPR006683">
    <property type="entry name" value="Thioestr_dom"/>
</dbReference>
<dbReference type="EMBL" id="JAAIVJ010000007">
    <property type="protein sequence ID" value="NEY91106.1"/>
    <property type="molecule type" value="Genomic_DNA"/>
</dbReference>
<dbReference type="PANTHER" id="PTHR42856:SF1">
    <property type="entry name" value="ACYL-COENZYME A THIOESTERASE PAAI"/>
    <property type="match status" value="1"/>
</dbReference>
<dbReference type="SUPFAM" id="SSF54637">
    <property type="entry name" value="Thioesterase/thiol ester dehydrase-isomerase"/>
    <property type="match status" value="1"/>
</dbReference>
<dbReference type="PANTHER" id="PTHR42856">
    <property type="entry name" value="ACYL-COENZYME A THIOESTERASE PAAI"/>
    <property type="match status" value="1"/>
</dbReference>
<dbReference type="Pfam" id="PF03061">
    <property type="entry name" value="4HBT"/>
    <property type="match status" value="1"/>
</dbReference>
<dbReference type="InterPro" id="IPR052723">
    <property type="entry name" value="Acyl-CoA_thioesterase_PaaI"/>
</dbReference>
<dbReference type="CDD" id="cd03443">
    <property type="entry name" value="PaaI_thioesterase"/>
    <property type="match status" value="1"/>
</dbReference>
<keyword evidence="4" id="KW-1185">Reference proteome</keyword>
<name>A0A6M0QUD6_9RHOB</name>
<dbReference type="GO" id="GO:0016289">
    <property type="term" value="F:acyl-CoA hydrolase activity"/>
    <property type="evidence" value="ECO:0007669"/>
    <property type="project" value="TreeGrafter"/>
</dbReference>
<proteinExistence type="predicted"/>
<dbReference type="InterPro" id="IPR029069">
    <property type="entry name" value="HotDog_dom_sf"/>
</dbReference>
<dbReference type="Gene3D" id="3.10.129.10">
    <property type="entry name" value="Hotdog Thioesterase"/>
    <property type="match status" value="1"/>
</dbReference>
<evidence type="ECO:0000313" key="4">
    <source>
        <dbReference type="Proteomes" id="UP000477782"/>
    </source>
</evidence>
<organism evidence="3 4">
    <name type="scientific">Tabrizicola oligotrophica</name>
    <dbReference type="NCBI Taxonomy" id="2710650"/>
    <lineage>
        <taxon>Bacteria</taxon>
        <taxon>Pseudomonadati</taxon>
        <taxon>Pseudomonadota</taxon>
        <taxon>Alphaproteobacteria</taxon>
        <taxon>Rhodobacterales</taxon>
        <taxon>Paracoccaceae</taxon>
        <taxon>Tabrizicola</taxon>
    </lineage>
</organism>
<feature type="domain" description="Thioesterase" evidence="2">
    <location>
        <begin position="50"/>
        <end position="123"/>
    </location>
</feature>
<keyword evidence="1" id="KW-0378">Hydrolase</keyword>
<dbReference type="Proteomes" id="UP000477782">
    <property type="component" value="Unassembled WGS sequence"/>
</dbReference>
<dbReference type="InterPro" id="IPR003736">
    <property type="entry name" value="PAAI_dom"/>
</dbReference>
<dbReference type="NCBIfam" id="TIGR00369">
    <property type="entry name" value="unchar_dom_1"/>
    <property type="match status" value="1"/>
</dbReference>
<accession>A0A6M0QUD6</accession>
<evidence type="ECO:0000259" key="2">
    <source>
        <dbReference type="Pfam" id="PF03061"/>
    </source>
</evidence>
<dbReference type="AlphaFoldDB" id="A0A6M0QUD6"/>
<gene>
    <name evidence="3" type="ORF">G4Z14_12430</name>
</gene>
<reference evidence="3 4" key="1">
    <citation type="submission" date="2020-02" db="EMBL/GenBank/DDBJ databases">
        <authorList>
            <person name="Chen W.-M."/>
        </authorList>
    </citation>
    <scope>NUCLEOTIDE SEQUENCE [LARGE SCALE GENOMIC DNA]</scope>
    <source>
        <strain evidence="3 4">KMS-5</strain>
    </source>
</reference>
<protein>
    <submittedName>
        <fullName evidence="3">Hotdog fold thioesterase</fullName>
    </submittedName>
</protein>
<dbReference type="RefSeq" id="WP_164626218.1">
    <property type="nucleotide sequence ID" value="NZ_JAAIVJ010000007.1"/>
</dbReference>
<sequence>MSEKITPQMQAFWADDPAPQEMGVELIRAHDGRAKLRLALEPRHLNGHRTAHGGVVHLLADCAAGFAANSTGEQAVTQTNTITFVSPGKAGETLVATGEFLARSGRSALFDVRVTGGDGRTVAVMRAQMRYISPKK</sequence>
<evidence type="ECO:0000256" key="1">
    <source>
        <dbReference type="ARBA" id="ARBA00022801"/>
    </source>
</evidence>